<dbReference type="FunFam" id="1.10.510.10:FF:000417">
    <property type="entry name" value="Leucine-rich repeat receptor-like protein kinase"/>
    <property type="match status" value="1"/>
</dbReference>
<evidence type="ECO:0000256" key="1">
    <source>
        <dbReference type="ARBA" id="ARBA00004162"/>
    </source>
</evidence>
<comment type="catalytic activity">
    <reaction evidence="22">
        <text>L-threonyl-[protein] + ATP = O-phospho-L-threonyl-[protein] + ADP + H(+)</text>
        <dbReference type="Rhea" id="RHEA:46608"/>
        <dbReference type="Rhea" id="RHEA-COMP:11060"/>
        <dbReference type="Rhea" id="RHEA-COMP:11605"/>
        <dbReference type="ChEBI" id="CHEBI:15378"/>
        <dbReference type="ChEBI" id="CHEBI:30013"/>
        <dbReference type="ChEBI" id="CHEBI:30616"/>
        <dbReference type="ChEBI" id="CHEBI:61977"/>
        <dbReference type="ChEBI" id="CHEBI:456216"/>
        <dbReference type="EC" id="2.7.11.1"/>
    </reaction>
</comment>
<comment type="caution">
    <text evidence="29">The sequence shown here is derived from an EMBL/GenBank/DDBJ whole genome shotgun (WGS) entry which is preliminary data.</text>
</comment>
<dbReference type="SMART" id="SM00369">
    <property type="entry name" value="LRR_TYP"/>
    <property type="match status" value="15"/>
</dbReference>
<dbReference type="InterPro" id="IPR017441">
    <property type="entry name" value="Protein_kinase_ATP_BS"/>
</dbReference>
<dbReference type="FunFam" id="3.80.10.10:FF:000095">
    <property type="entry name" value="LRR receptor-like serine/threonine-protein kinase GSO1"/>
    <property type="match status" value="1"/>
</dbReference>
<dbReference type="GO" id="GO:2000067">
    <property type="term" value="P:regulation of root morphogenesis"/>
    <property type="evidence" value="ECO:0007669"/>
    <property type="project" value="UniProtKB-ARBA"/>
</dbReference>
<dbReference type="FunFam" id="3.80.10.10:FF:000041">
    <property type="entry name" value="LRR receptor-like serine/threonine-protein kinase ERECTA"/>
    <property type="match status" value="1"/>
</dbReference>
<dbReference type="InterPro" id="IPR032675">
    <property type="entry name" value="LRR_dom_sf"/>
</dbReference>
<dbReference type="FunFam" id="3.30.200.20:FF:000687">
    <property type="entry name" value="LRR receptor-like serine/threonine-protein kinase GSO1"/>
    <property type="match status" value="1"/>
</dbReference>
<evidence type="ECO:0000256" key="14">
    <source>
        <dbReference type="ARBA" id="ARBA00022741"/>
    </source>
</evidence>
<comment type="subcellular location">
    <subcellularLocation>
        <location evidence="1">Cell membrane</location>
        <topology evidence="1">Single-pass membrane protein</topology>
    </subcellularLocation>
    <subcellularLocation>
        <location evidence="2">Membrane</location>
        <topology evidence="2">Single-pass type I membrane protein</topology>
    </subcellularLocation>
</comment>
<gene>
    <name evidence="29" type="ORF">Ahy_A04g020694</name>
</gene>
<keyword evidence="7" id="KW-0723">Serine/threonine-protein kinase</keyword>
<feature type="signal peptide" evidence="27">
    <location>
        <begin position="1"/>
        <end position="15"/>
    </location>
</feature>
<feature type="binding site" evidence="25">
    <location>
        <position position="926"/>
    </location>
    <ligand>
        <name>ATP</name>
        <dbReference type="ChEBI" id="CHEBI:30616"/>
    </ligand>
</feature>
<keyword evidence="21" id="KW-0961">Cell wall biogenesis/degradation</keyword>
<dbReference type="GO" id="GO:0160073">
    <property type="term" value="P:Casparian strip assembly"/>
    <property type="evidence" value="ECO:0007669"/>
    <property type="project" value="UniProtKB-ARBA"/>
</dbReference>
<feature type="chain" id="PRO_5019583088" description="non-specific serine/threonine protein kinase" evidence="27">
    <location>
        <begin position="16"/>
        <end position="1201"/>
    </location>
</feature>
<evidence type="ECO:0000256" key="2">
    <source>
        <dbReference type="ARBA" id="ARBA00004479"/>
    </source>
</evidence>
<dbReference type="Gene3D" id="1.10.510.10">
    <property type="entry name" value="Transferase(Phosphotransferase) domain 1"/>
    <property type="match status" value="1"/>
</dbReference>
<evidence type="ECO:0000256" key="16">
    <source>
        <dbReference type="ARBA" id="ARBA00022840"/>
    </source>
</evidence>
<evidence type="ECO:0000256" key="3">
    <source>
        <dbReference type="ARBA" id="ARBA00008684"/>
    </source>
</evidence>
<dbReference type="PANTHER" id="PTHR27000">
    <property type="entry name" value="LEUCINE-RICH REPEAT RECEPTOR-LIKE PROTEIN KINASE FAMILY PROTEIN-RELATED"/>
    <property type="match status" value="1"/>
</dbReference>
<keyword evidence="14 25" id="KW-0547">Nucleotide-binding</keyword>
<evidence type="ECO:0000256" key="9">
    <source>
        <dbReference type="ARBA" id="ARBA00022614"/>
    </source>
</evidence>
<keyword evidence="6" id="KW-1003">Cell membrane</keyword>
<dbReference type="STRING" id="3818.A0A445DII7"/>
<dbReference type="GO" id="GO:0005524">
    <property type="term" value="F:ATP binding"/>
    <property type="evidence" value="ECO:0007669"/>
    <property type="project" value="UniProtKB-UniRule"/>
</dbReference>
<evidence type="ECO:0000256" key="27">
    <source>
        <dbReference type="SAM" id="SignalP"/>
    </source>
</evidence>
<evidence type="ECO:0000256" key="26">
    <source>
        <dbReference type="SAM" id="Phobius"/>
    </source>
</evidence>
<dbReference type="SUPFAM" id="SSF56112">
    <property type="entry name" value="Protein kinase-like (PK-like)"/>
    <property type="match status" value="1"/>
</dbReference>
<keyword evidence="8" id="KW-0597">Phosphoprotein</keyword>
<dbReference type="GO" id="GO:0009791">
    <property type="term" value="P:post-embryonic development"/>
    <property type="evidence" value="ECO:0007669"/>
    <property type="project" value="UniProtKB-ARBA"/>
</dbReference>
<evidence type="ECO:0000256" key="21">
    <source>
        <dbReference type="ARBA" id="ARBA00023316"/>
    </source>
</evidence>
<dbReference type="EMBL" id="SDMP01000004">
    <property type="protein sequence ID" value="RYR62936.1"/>
    <property type="molecule type" value="Genomic_DNA"/>
</dbReference>
<dbReference type="PROSITE" id="PS00108">
    <property type="entry name" value="PROTEIN_KINASE_ST"/>
    <property type="match status" value="1"/>
</dbReference>
<dbReference type="Pfam" id="PF13855">
    <property type="entry name" value="LRR_8"/>
    <property type="match status" value="2"/>
</dbReference>
<keyword evidence="11 26" id="KW-0812">Transmembrane</keyword>
<comment type="similarity">
    <text evidence="3">Belongs to the protein kinase superfamily. Ser/Thr protein kinase family.</text>
</comment>
<dbReference type="FunFam" id="3.80.10.10:FF:000101">
    <property type="entry name" value="LRR receptor-like serine/threonine-protein kinase ERECTA"/>
    <property type="match status" value="1"/>
</dbReference>
<dbReference type="InterPro" id="IPR013210">
    <property type="entry name" value="LRR_N_plant-typ"/>
</dbReference>
<dbReference type="InterPro" id="IPR000719">
    <property type="entry name" value="Prot_kinase_dom"/>
</dbReference>
<evidence type="ECO:0000256" key="8">
    <source>
        <dbReference type="ARBA" id="ARBA00022553"/>
    </source>
</evidence>
<evidence type="ECO:0000256" key="23">
    <source>
        <dbReference type="ARBA" id="ARBA00048679"/>
    </source>
</evidence>
<dbReference type="GO" id="GO:2000280">
    <property type="term" value="P:regulation of root development"/>
    <property type="evidence" value="ECO:0007669"/>
    <property type="project" value="UniProtKB-ARBA"/>
</dbReference>
<dbReference type="Pfam" id="PF00560">
    <property type="entry name" value="LRR_1"/>
    <property type="match status" value="11"/>
</dbReference>
<evidence type="ECO:0000256" key="15">
    <source>
        <dbReference type="ARBA" id="ARBA00022777"/>
    </source>
</evidence>
<evidence type="ECO:0000256" key="11">
    <source>
        <dbReference type="ARBA" id="ARBA00022692"/>
    </source>
</evidence>
<dbReference type="PANTHER" id="PTHR27000:SF444">
    <property type="entry name" value="LRR RECEPTOR-LIKE SERINE_THREONINE-PROTEIN KINASE GSO1"/>
    <property type="match status" value="1"/>
</dbReference>
<dbReference type="PROSITE" id="PS00107">
    <property type="entry name" value="PROTEIN_KINASE_ATP"/>
    <property type="match status" value="1"/>
</dbReference>
<dbReference type="FunFam" id="3.80.10.10:FF:000233">
    <property type="entry name" value="Leucine-rich repeat receptor-like protein kinase TDR"/>
    <property type="match status" value="1"/>
</dbReference>
<evidence type="ECO:0000256" key="20">
    <source>
        <dbReference type="ARBA" id="ARBA00023180"/>
    </source>
</evidence>
<dbReference type="GO" id="GO:0042659">
    <property type="term" value="P:regulation of cell fate specification"/>
    <property type="evidence" value="ECO:0007669"/>
    <property type="project" value="UniProtKB-ARBA"/>
</dbReference>
<comment type="catalytic activity">
    <reaction evidence="23">
        <text>L-seryl-[protein] + ATP = O-phospho-L-seryl-[protein] + ADP + H(+)</text>
        <dbReference type="Rhea" id="RHEA:17989"/>
        <dbReference type="Rhea" id="RHEA-COMP:9863"/>
        <dbReference type="Rhea" id="RHEA-COMP:11604"/>
        <dbReference type="ChEBI" id="CHEBI:15378"/>
        <dbReference type="ChEBI" id="CHEBI:29999"/>
        <dbReference type="ChEBI" id="CHEBI:30616"/>
        <dbReference type="ChEBI" id="CHEBI:83421"/>
        <dbReference type="ChEBI" id="CHEBI:456216"/>
        <dbReference type="EC" id="2.7.11.1"/>
    </reaction>
</comment>
<dbReference type="GO" id="GO:0090708">
    <property type="term" value="P:specification of plant organ axis polarity"/>
    <property type="evidence" value="ECO:0007669"/>
    <property type="project" value="UniProtKB-ARBA"/>
</dbReference>
<dbReference type="Proteomes" id="UP000289738">
    <property type="component" value="Chromosome A04"/>
</dbReference>
<dbReference type="GO" id="GO:0051302">
    <property type="term" value="P:regulation of cell division"/>
    <property type="evidence" value="ECO:0007669"/>
    <property type="project" value="UniProtKB-ARBA"/>
</dbReference>
<evidence type="ECO:0000256" key="24">
    <source>
        <dbReference type="ARBA" id="ARBA00064378"/>
    </source>
</evidence>
<dbReference type="InterPro" id="IPR008271">
    <property type="entry name" value="Ser/Thr_kinase_AS"/>
</dbReference>
<evidence type="ECO:0000313" key="30">
    <source>
        <dbReference type="Proteomes" id="UP000289738"/>
    </source>
</evidence>
<dbReference type="InterPro" id="IPR011009">
    <property type="entry name" value="Kinase-like_dom_sf"/>
</dbReference>
<evidence type="ECO:0000256" key="6">
    <source>
        <dbReference type="ARBA" id="ARBA00022475"/>
    </source>
</evidence>
<reference evidence="29 30" key="1">
    <citation type="submission" date="2019-01" db="EMBL/GenBank/DDBJ databases">
        <title>Sequencing of cultivated peanut Arachis hypogaea provides insights into genome evolution and oil improvement.</title>
        <authorList>
            <person name="Chen X."/>
        </authorList>
    </citation>
    <scope>NUCLEOTIDE SEQUENCE [LARGE SCALE GENOMIC DNA]</scope>
    <source>
        <strain evidence="30">cv. Fuhuasheng</strain>
        <tissue evidence="29">Leaves</tissue>
    </source>
</reference>
<dbReference type="SUPFAM" id="SSF52058">
    <property type="entry name" value="L domain-like"/>
    <property type="match status" value="3"/>
</dbReference>
<evidence type="ECO:0000259" key="28">
    <source>
        <dbReference type="PROSITE" id="PS50011"/>
    </source>
</evidence>
<accession>A0A445DII7</accession>
<evidence type="ECO:0000256" key="12">
    <source>
        <dbReference type="ARBA" id="ARBA00022729"/>
    </source>
</evidence>
<comment type="subunit">
    <text evidence="24">Interacts with CIF1 and CIF2.</text>
</comment>
<keyword evidence="19" id="KW-0675">Receptor</keyword>
<dbReference type="GO" id="GO:0005886">
    <property type="term" value="C:plasma membrane"/>
    <property type="evidence" value="ECO:0007669"/>
    <property type="project" value="UniProtKB-SubCell"/>
</dbReference>
<dbReference type="InterPro" id="IPR003591">
    <property type="entry name" value="Leu-rich_rpt_typical-subtyp"/>
</dbReference>
<evidence type="ECO:0000256" key="25">
    <source>
        <dbReference type="PROSITE-ProRule" id="PRU10141"/>
    </source>
</evidence>
<name>A0A445DII7_ARAHY</name>
<evidence type="ECO:0000256" key="22">
    <source>
        <dbReference type="ARBA" id="ARBA00047899"/>
    </source>
</evidence>
<keyword evidence="10" id="KW-0808">Transferase</keyword>
<evidence type="ECO:0000256" key="4">
    <source>
        <dbReference type="ARBA" id="ARBA00012513"/>
    </source>
</evidence>
<evidence type="ECO:0000313" key="29">
    <source>
        <dbReference type="EMBL" id="RYR62936.1"/>
    </source>
</evidence>
<dbReference type="Pfam" id="PF08263">
    <property type="entry name" value="LRRNT_2"/>
    <property type="match status" value="1"/>
</dbReference>
<evidence type="ECO:0000256" key="7">
    <source>
        <dbReference type="ARBA" id="ARBA00022527"/>
    </source>
</evidence>
<dbReference type="SMART" id="SM00220">
    <property type="entry name" value="S_TKc"/>
    <property type="match status" value="1"/>
</dbReference>
<dbReference type="PROSITE" id="PS50011">
    <property type="entry name" value="PROTEIN_KINASE_DOM"/>
    <property type="match status" value="1"/>
</dbReference>
<evidence type="ECO:0000256" key="17">
    <source>
        <dbReference type="ARBA" id="ARBA00022989"/>
    </source>
</evidence>
<evidence type="ECO:0000256" key="19">
    <source>
        <dbReference type="ARBA" id="ARBA00023170"/>
    </source>
</evidence>
<keyword evidence="16 25" id="KW-0067">ATP-binding</keyword>
<evidence type="ECO:0000256" key="5">
    <source>
        <dbReference type="ARBA" id="ARBA00022473"/>
    </source>
</evidence>
<keyword evidence="30" id="KW-1185">Reference proteome</keyword>
<dbReference type="Gene3D" id="3.30.200.20">
    <property type="entry name" value="Phosphorylase Kinase, domain 1"/>
    <property type="match status" value="1"/>
</dbReference>
<dbReference type="GO" id="GO:0048226">
    <property type="term" value="C:Casparian strip"/>
    <property type="evidence" value="ECO:0007669"/>
    <property type="project" value="UniProtKB-ARBA"/>
</dbReference>
<feature type="transmembrane region" description="Helical" evidence="26">
    <location>
        <begin position="822"/>
        <end position="846"/>
    </location>
</feature>
<keyword evidence="13" id="KW-0677">Repeat</keyword>
<sequence>MILLLLFFFLGLSNGANNVTETTLKVLLEVKSSFLQDPLKVLADWRFNNTNYCSWNGITCNDDKTVVGINLSSSSLNGSISPSLSRLQSLLHLDLSSNSLVGPIPVTLTNLTSLESLLLLSNQLTGHVPAEFGSMLTLRILKLGDNLLTGFIPPSLGNLVKLNFLGLAYNALAGTIPTHLGQLTELQQLVLKGNMLTGTIPVELGNCSSLQILNLASNRLTGQLPSQLGELSELTDLVLMDNQLVGNIPKSLFQLGKLQILDLSMNNLTGEVPGEFGNLRELQNLSLSWNQFHGSTIPSTMCSNYASKLVSLSISDCGLHGVIPIELAQCVSLKVLDLANNSLSGSISPFIIGNLTNLEEIYLYRNKLHGSFPREIGKLGKLQSLSLFENQLSGQIPLEIGNCLGLQLIDLFGNQFSGGIPITIGRLKELNWFHLRNNNLEGKIPATLGNCQKMKMIDLANNQLSGSIPATLGFLRGLDQLMLYNNSLEGNLPHQLANVANLTRVNLSRNKLNGSLAPLCSSSSFLSFDVTDNKFDGVIPFQLGNSHSLDRLRLGNNRFSGEIPRTLGKITEMTLLDLSRNLLSGPIPDELSLCHNLSHIDLNNNSLTGPIPSWLGTLPELGELKLSFNQLSGSLPLGLFNCTKLLVLCLDGNSLNGSLPGHIGNLTSLNVLRLGQNNLTGSIPQTVGRLINLYELQLSRNGFSGEIPFEIGNLQNLQNILDLSYNNLSGEIPSSIRSLLKLQALNLSHNQLSGGVPLLLGEMSSLDQLDLSYNNLQGQLDMRFCRRWPLEAFAGNLHLCGASKCSKGNGYSNKLPMMSLSALVIVSSVSSIVAIAILMFAGRVFLKNKQEIFRKFGEVNCIYSSSSHAKKRFLLPLNIGGNREYRWEDIMDATNNLSEEFIIGSGGSGTVYRAEWATGETVAVKKISFKDEYLLNKSFIREMKTLGRIRHRHLVKLIGCCSNRKKGCSGWNLLIYEYMKNGSVWDWLHGRTLKEKGILDWDARFRIAVGLAHGLEYLHHDCVPKIIHRDIKTSNILLDSKMDAHLGDFGLAKALVDNSDSTSCFAGSYGYIAPEYAYTMKATEKSDVYSMGIVFMELVSGKMPTDEAFRGNMDMVRWVEMHFHNQDAAMRQELIDPELKPPLPTEEFAAFQVVEIAMQCTKTAPQERPSSRQVCDLLQHVAKNKRFKFEKKEHWESTQVI</sequence>
<protein>
    <recommendedName>
        <fullName evidence="4">non-specific serine/threonine protein kinase</fullName>
        <ecNumber evidence="4">2.7.11.1</ecNumber>
    </recommendedName>
</protein>
<dbReference type="GO" id="GO:0004674">
    <property type="term" value="F:protein serine/threonine kinase activity"/>
    <property type="evidence" value="ECO:0007669"/>
    <property type="project" value="UniProtKB-KW"/>
</dbReference>
<keyword evidence="20" id="KW-0325">Glycoprotein</keyword>
<dbReference type="EC" id="2.7.11.1" evidence="4"/>
<dbReference type="Pfam" id="PF00069">
    <property type="entry name" value="Pkinase"/>
    <property type="match status" value="1"/>
</dbReference>
<evidence type="ECO:0000256" key="10">
    <source>
        <dbReference type="ARBA" id="ARBA00022679"/>
    </source>
</evidence>
<keyword evidence="17 26" id="KW-1133">Transmembrane helix</keyword>
<dbReference type="AlphaFoldDB" id="A0A445DII7"/>
<keyword evidence="12 27" id="KW-0732">Signal</keyword>
<keyword evidence="18 26" id="KW-0472">Membrane</keyword>
<organism evidence="29 30">
    <name type="scientific">Arachis hypogaea</name>
    <name type="common">Peanut</name>
    <dbReference type="NCBI Taxonomy" id="3818"/>
    <lineage>
        <taxon>Eukaryota</taxon>
        <taxon>Viridiplantae</taxon>
        <taxon>Streptophyta</taxon>
        <taxon>Embryophyta</taxon>
        <taxon>Tracheophyta</taxon>
        <taxon>Spermatophyta</taxon>
        <taxon>Magnoliopsida</taxon>
        <taxon>eudicotyledons</taxon>
        <taxon>Gunneridae</taxon>
        <taxon>Pentapetalae</taxon>
        <taxon>rosids</taxon>
        <taxon>fabids</taxon>
        <taxon>Fabales</taxon>
        <taxon>Fabaceae</taxon>
        <taxon>Papilionoideae</taxon>
        <taxon>50 kb inversion clade</taxon>
        <taxon>dalbergioids sensu lato</taxon>
        <taxon>Dalbergieae</taxon>
        <taxon>Pterocarpus clade</taxon>
        <taxon>Arachis</taxon>
    </lineage>
</organism>
<proteinExistence type="inferred from homology"/>
<keyword evidence="9" id="KW-0433">Leucine-rich repeat</keyword>
<evidence type="ECO:0000256" key="18">
    <source>
        <dbReference type="ARBA" id="ARBA00023136"/>
    </source>
</evidence>
<evidence type="ECO:0000256" key="13">
    <source>
        <dbReference type="ARBA" id="ARBA00022737"/>
    </source>
</evidence>
<feature type="domain" description="Protein kinase" evidence="28">
    <location>
        <begin position="897"/>
        <end position="1183"/>
    </location>
</feature>
<keyword evidence="5" id="KW-0217">Developmental protein</keyword>
<dbReference type="Gene3D" id="3.80.10.10">
    <property type="entry name" value="Ribonuclease Inhibitor"/>
    <property type="match status" value="4"/>
</dbReference>
<keyword evidence="15" id="KW-0418">Kinase</keyword>
<dbReference type="InterPro" id="IPR001611">
    <property type="entry name" value="Leu-rich_rpt"/>
</dbReference>